<dbReference type="AlphaFoldDB" id="A0A7W1X7V9"/>
<dbReference type="Pfam" id="PF26326">
    <property type="entry name" value="YtzJ"/>
    <property type="match status" value="1"/>
</dbReference>
<evidence type="ECO:0000313" key="2">
    <source>
        <dbReference type="Proteomes" id="UP000530514"/>
    </source>
</evidence>
<dbReference type="InterPro" id="IPR058867">
    <property type="entry name" value="YtzJ"/>
</dbReference>
<reference evidence="1 2" key="1">
    <citation type="submission" date="2020-07" db="EMBL/GenBank/DDBJ databases">
        <authorList>
            <person name="Feng H."/>
        </authorList>
    </citation>
    <scope>NUCLEOTIDE SEQUENCE [LARGE SCALE GENOMIC DNA]</scope>
    <source>
        <strain evidence="2">s-11</strain>
    </source>
</reference>
<name>A0A7W1X7V9_9BACL</name>
<evidence type="ECO:0000313" key="1">
    <source>
        <dbReference type="EMBL" id="MBA4541599.1"/>
    </source>
</evidence>
<dbReference type="RefSeq" id="WP_033101100.1">
    <property type="nucleotide sequence ID" value="NZ_JACEIP010000002.1"/>
</dbReference>
<proteinExistence type="predicted"/>
<keyword evidence="2" id="KW-1185">Reference proteome</keyword>
<protein>
    <submittedName>
        <fullName evidence="1">Uncharacterized protein</fullName>
    </submittedName>
</protein>
<comment type="caution">
    <text evidence="1">The sequence shown here is derived from an EMBL/GenBank/DDBJ whole genome shotgun (WGS) entry which is preliminary data.</text>
</comment>
<gene>
    <name evidence="1" type="ORF">H1164_01590</name>
</gene>
<sequence length="62" mass="7155">MIISPKALARAKAEKLKKGYTAFVETETVAHFLKKEIEKQNLRVVVDQTPHGCWFTPLEREE</sequence>
<dbReference type="OrthoDB" id="2679903at2"/>
<dbReference type="EMBL" id="JACEIP010000002">
    <property type="protein sequence ID" value="MBA4541599.1"/>
    <property type="molecule type" value="Genomic_DNA"/>
</dbReference>
<dbReference type="Proteomes" id="UP000530514">
    <property type="component" value="Unassembled WGS sequence"/>
</dbReference>
<organism evidence="1 2">
    <name type="scientific">Thermoactinomyces daqus</name>
    <dbReference type="NCBI Taxonomy" id="1329516"/>
    <lineage>
        <taxon>Bacteria</taxon>
        <taxon>Bacillati</taxon>
        <taxon>Bacillota</taxon>
        <taxon>Bacilli</taxon>
        <taxon>Bacillales</taxon>
        <taxon>Thermoactinomycetaceae</taxon>
        <taxon>Thermoactinomyces</taxon>
    </lineage>
</organism>
<accession>A0A7W1X7V9</accession>